<protein>
    <submittedName>
        <fullName evidence="1">Uncharacterized protein</fullName>
    </submittedName>
</protein>
<reference evidence="1" key="2">
    <citation type="submission" date="2019-01" db="UniProtKB">
        <authorList>
            <consortium name="EnsemblPlants"/>
        </authorList>
    </citation>
    <scope>IDENTIFICATION</scope>
    <source>
        <strain evidence="1">cv. Heinz 1706</strain>
    </source>
</reference>
<reference evidence="1" key="1">
    <citation type="journal article" date="2012" name="Nature">
        <title>The tomato genome sequence provides insights into fleshy fruit evolution.</title>
        <authorList>
            <consortium name="Tomato Genome Consortium"/>
        </authorList>
    </citation>
    <scope>NUCLEOTIDE SEQUENCE [LARGE SCALE GENOMIC DNA]</scope>
    <source>
        <strain evidence="1">cv. Heinz 1706</strain>
    </source>
</reference>
<sequence length="75" mass="8218">MKPVSTPLAPHFKLSDAMSPKNEVEREYMSRVPYANTIGSLMYATQSSLFNNIPSEIQQRIQAALTTSLAVDSSG</sequence>
<evidence type="ECO:0000313" key="2">
    <source>
        <dbReference type="Proteomes" id="UP000004994"/>
    </source>
</evidence>
<name>A0A3Q7J7Q2_SOLLC</name>
<organism evidence="1">
    <name type="scientific">Solanum lycopersicum</name>
    <name type="common">Tomato</name>
    <name type="synonym">Lycopersicon esculentum</name>
    <dbReference type="NCBI Taxonomy" id="4081"/>
    <lineage>
        <taxon>Eukaryota</taxon>
        <taxon>Viridiplantae</taxon>
        <taxon>Streptophyta</taxon>
        <taxon>Embryophyta</taxon>
        <taxon>Tracheophyta</taxon>
        <taxon>Spermatophyta</taxon>
        <taxon>Magnoliopsida</taxon>
        <taxon>eudicotyledons</taxon>
        <taxon>Gunneridae</taxon>
        <taxon>Pentapetalae</taxon>
        <taxon>asterids</taxon>
        <taxon>lamiids</taxon>
        <taxon>Solanales</taxon>
        <taxon>Solanaceae</taxon>
        <taxon>Solanoideae</taxon>
        <taxon>Solaneae</taxon>
        <taxon>Solanum</taxon>
        <taxon>Solanum subgen. Lycopersicon</taxon>
    </lineage>
</organism>
<dbReference type="AlphaFoldDB" id="A0A3Q7J7Q2"/>
<proteinExistence type="predicted"/>
<accession>A0A3Q7J7Q2</accession>
<evidence type="ECO:0000313" key="1">
    <source>
        <dbReference type="EnsemblPlants" id="Solyc12g038515.1.1"/>
    </source>
</evidence>
<dbReference type="InParanoid" id="A0A3Q7J7Q2"/>
<keyword evidence="2" id="KW-1185">Reference proteome</keyword>
<dbReference type="Gramene" id="Solyc12g038515.1.1">
    <property type="protein sequence ID" value="Solyc12g038515.1.1"/>
    <property type="gene ID" value="Solyc12g038515.1"/>
</dbReference>
<dbReference type="Proteomes" id="UP000004994">
    <property type="component" value="Chromosome 12"/>
</dbReference>
<dbReference type="EnsemblPlants" id="Solyc12g038515.1.1">
    <property type="protein sequence ID" value="Solyc12g038515.1.1"/>
    <property type="gene ID" value="Solyc12g038515.1"/>
</dbReference>